<dbReference type="Proteomes" id="UP000006008">
    <property type="component" value="Unassembled WGS sequence"/>
</dbReference>
<dbReference type="eggNOG" id="COG0456">
    <property type="taxonomic scope" value="Bacteria"/>
</dbReference>
<dbReference type="SUPFAM" id="SSF55729">
    <property type="entry name" value="Acyl-CoA N-acyltransferases (Nat)"/>
    <property type="match status" value="1"/>
</dbReference>
<dbReference type="RefSeq" id="WP_009133896.1">
    <property type="nucleotide sequence ID" value="NZ_CP102250.1"/>
</dbReference>
<dbReference type="GeneID" id="92815889"/>
<dbReference type="GO" id="GO:0016747">
    <property type="term" value="F:acyltransferase activity, transferring groups other than amino-acyl groups"/>
    <property type="evidence" value="ECO:0007669"/>
    <property type="project" value="InterPro"/>
</dbReference>
<feature type="domain" description="N-acetyltransferase" evidence="1">
    <location>
        <begin position="4"/>
        <end position="157"/>
    </location>
</feature>
<dbReference type="HOGENOM" id="CLU_105077_1_1_10"/>
<protein>
    <recommendedName>
        <fullName evidence="1">N-acetyltransferase domain-containing protein</fullName>
    </recommendedName>
</protein>
<comment type="caution">
    <text evidence="2">The sequence shown here is derived from an EMBL/GenBank/DDBJ whole genome shotgun (WGS) entry which is preliminary data.</text>
</comment>
<organism evidence="2 3">
    <name type="scientific">Alistipes indistinctus YIT 12060</name>
    <dbReference type="NCBI Taxonomy" id="742725"/>
    <lineage>
        <taxon>Bacteria</taxon>
        <taxon>Pseudomonadati</taxon>
        <taxon>Bacteroidota</taxon>
        <taxon>Bacteroidia</taxon>
        <taxon>Bacteroidales</taxon>
        <taxon>Rikenellaceae</taxon>
        <taxon>Alistipes</taxon>
    </lineage>
</organism>
<accession>G5H830</accession>
<evidence type="ECO:0000313" key="2">
    <source>
        <dbReference type="EMBL" id="EHB92467.1"/>
    </source>
</evidence>
<dbReference type="PROSITE" id="PS51186">
    <property type="entry name" value="GNAT"/>
    <property type="match status" value="1"/>
</dbReference>
<proteinExistence type="predicted"/>
<keyword evidence="3" id="KW-1185">Reference proteome</keyword>
<evidence type="ECO:0000259" key="1">
    <source>
        <dbReference type="PROSITE" id="PS51186"/>
    </source>
</evidence>
<dbReference type="Pfam" id="PF00583">
    <property type="entry name" value="Acetyltransf_1"/>
    <property type="match status" value="1"/>
</dbReference>
<dbReference type="AlphaFoldDB" id="G5H830"/>
<gene>
    <name evidence="2" type="ORF">HMPREF9450_01090</name>
</gene>
<name>G5H830_9BACT</name>
<dbReference type="CDD" id="cd04301">
    <property type="entry name" value="NAT_SF"/>
    <property type="match status" value="1"/>
</dbReference>
<dbReference type="InterPro" id="IPR000182">
    <property type="entry name" value="GNAT_dom"/>
</dbReference>
<dbReference type="PATRIC" id="fig|742725.3.peg.1151"/>
<dbReference type="Gene3D" id="3.40.630.30">
    <property type="match status" value="1"/>
</dbReference>
<dbReference type="EMBL" id="ADLD01000010">
    <property type="protein sequence ID" value="EHB92467.1"/>
    <property type="molecule type" value="Genomic_DNA"/>
</dbReference>
<dbReference type="OrthoDB" id="9127144at2"/>
<dbReference type="STRING" id="742725.HMPREF9450_01090"/>
<reference evidence="2 3" key="1">
    <citation type="submission" date="2011-08" db="EMBL/GenBank/DDBJ databases">
        <title>The Genome Sequence of Alistipes indistinctus YIT 12060.</title>
        <authorList>
            <consortium name="The Broad Institute Genome Sequencing Platform"/>
            <person name="Earl A."/>
            <person name="Ward D."/>
            <person name="Feldgarden M."/>
            <person name="Gevers D."/>
            <person name="Morotomi M."/>
            <person name="Young S.K."/>
            <person name="Zeng Q."/>
            <person name="Gargeya S."/>
            <person name="Fitzgerald M."/>
            <person name="Haas B."/>
            <person name="Abouelleil A."/>
            <person name="Alvarado L."/>
            <person name="Arachchi H.M."/>
            <person name="Berlin A."/>
            <person name="Brown A."/>
            <person name="Chapman S.B."/>
            <person name="Chen Z."/>
            <person name="Dunbar C."/>
            <person name="Freedman E."/>
            <person name="Gearin G."/>
            <person name="Gellesch M."/>
            <person name="Goldberg J."/>
            <person name="Griggs A."/>
            <person name="Gujja S."/>
            <person name="Heiman D."/>
            <person name="Howarth C."/>
            <person name="Larson L."/>
            <person name="Lui A."/>
            <person name="MacDonald P.J.P."/>
            <person name="Montmayeur A."/>
            <person name="Murphy C."/>
            <person name="Neiman D."/>
            <person name="Pearson M."/>
            <person name="Priest M."/>
            <person name="Roberts A."/>
            <person name="Saif S."/>
            <person name="Shea T."/>
            <person name="Shenoy N."/>
            <person name="Sisk P."/>
            <person name="Stolte C."/>
            <person name="Sykes S."/>
            <person name="Wortman J."/>
            <person name="Nusbaum C."/>
            <person name="Birren B."/>
        </authorList>
    </citation>
    <scope>NUCLEOTIDE SEQUENCE [LARGE SCALE GENOMIC DNA]</scope>
    <source>
        <strain evidence="2 3">YIT 12060</strain>
    </source>
</reference>
<dbReference type="InterPro" id="IPR016181">
    <property type="entry name" value="Acyl_CoA_acyltransferase"/>
</dbReference>
<evidence type="ECO:0000313" key="3">
    <source>
        <dbReference type="Proteomes" id="UP000006008"/>
    </source>
</evidence>
<sequence length="186" mass="22133">MQIIRISDIHHPRFGEVWHLYQNSFPLCEQRTLDHQITAFKADRFHLDVYLDGETLVGFIGYWDFDDYLYIEHYAINSDLRGGGWGSRILEALQKTAGKTIILEIDEVVDEISTRRLRFYQRLGFVVNPYIHPLHRYRDIETEHQNARLVIMTYPGTIDPQTYERFNRDLGEIVMKRDEQLQTNTK</sequence>